<protein>
    <submittedName>
        <fullName evidence="2">Uncharacterized protein</fullName>
    </submittedName>
</protein>
<reference evidence="2 3" key="1">
    <citation type="submission" date="2016-04" db="EMBL/GenBank/DDBJ databases">
        <title>A degradative enzymes factory behind the ericoid mycorrhizal symbiosis.</title>
        <authorList>
            <consortium name="DOE Joint Genome Institute"/>
            <person name="Martino E."/>
            <person name="Morin E."/>
            <person name="Grelet G."/>
            <person name="Kuo A."/>
            <person name="Kohler A."/>
            <person name="Daghino S."/>
            <person name="Barry K."/>
            <person name="Choi C."/>
            <person name="Cichocki N."/>
            <person name="Clum A."/>
            <person name="Copeland A."/>
            <person name="Hainaut M."/>
            <person name="Haridas S."/>
            <person name="Labutti K."/>
            <person name="Lindquist E."/>
            <person name="Lipzen A."/>
            <person name="Khouja H.-R."/>
            <person name="Murat C."/>
            <person name="Ohm R."/>
            <person name="Olson A."/>
            <person name="Spatafora J."/>
            <person name="Veneault-Fourrey C."/>
            <person name="Henrissat B."/>
            <person name="Grigoriev I."/>
            <person name="Martin F."/>
            <person name="Perotto S."/>
        </authorList>
    </citation>
    <scope>NUCLEOTIDE SEQUENCE [LARGE SCALE GENOMIC DNA]</scope>
    <source>
        <strain evidence="2 3">F</strain>
    </source>
</reference>
<keyword evidence="3" id="KW-1185">Reference proteome</keyword>
<evidence type="ECO:0000313" key="3">
    <source>
        <dbReference type="Proteomes" id="UP000235786"/>
    </source>
</evidence>
<name>A0A2J6RSY6_HYAVF</name>
<dbReference type="EMBL" id="KZ613944">
    <property type="protein sequence ID" value="PMD41573.1"/>
    <property type="molecule type" value="Genomic_DNA"/>
</dbReference>
<evidence type="ECO:0000256" key="1">
    <source>
        <dbReference type="SAM" id="MobiDB-lite"/>
    </source>
</evidence>
<proteinExistence type="predicted"/>
<dbReference type="OrthoDB" id="10431438at2759"/>
<feature type="compositionally biased region" description="Polar residues" evidence="1">
    <location>
        <begin position="182"/>
        <end position="198"/>
    </location>
</feature>
<gene>
    <name evidence="2" type="ORF">L207DRAFT_528186</name>
</gene>
<organism evidence="2 3">
    <name type="scientific">Hyaloscypha variabilis (strain UAMH 11265 / GT02V1 / F)</name>
    <name type="common">Meliniomyces variabilis</name>
    <dbReference type="NCBI Taxonomy" id="1149755"/>
    <lineage>
        <taxon>Eukaryota</taxon>
        <taxon>Fungi</taxon>
        <taxon>Dikarya</taxon>
        <taxon>Ascomycota</taxon>
        <taxon>Pezizomycotina</taxon>
        <taxon>Leotiomycetes</taxon>
        <taxon>Helotiales</taxon>
        <taxon>Hyaloscyphaceae</taxon>
        <taxon>Hyaloscypha</taxon>
        <taxon>Hyaloscypha variabilis</taxon>
    </lineage>
</organism>
<feature type="region of interest" description="Disordered" evidence="1">
    <location>
        <begin position="174"/>
        <end position="198"/>
    </location>
</feature>
<dbReference type="Proteomes" id="UP000235786">
    <property type="component" value="Unassembled WGS sequence"/>
</dbReference>
<evidence type="ECO:0000313" key="2">
    <source>
        <dbReference type="EMBL" id="PMD41573.1"/>
    </source>
</evidence>
<accession>A0A2J6RSY6</accession>
<sequence length="262" mass="29586">MSPITHRIQSFRKLRDKYTRLRTRAICESDKTVAHRTAGWVLNHQELKEMLQGLEDGTIMRSIEPSHWCGDDSGWETVDTGVDRTEMDTNFEQNNGAGGKDEAEAAAGTITVTEVVDTYVTESEGDFKMDWESTISGNFEGGFRESEDIADAALGEGFELSDLLQLEKEQPDDISNLEAPTRPTSPKQDNTPPTSNRLSIDFKYFDWDDEDNDDCDEFPATEFFHTDTAISDAEWALESLEPFKKYRAKSPTLLRACYTVIV</sequence>
<dbReference type="AlphaFoldDB" id="A0A2J6RSY6"/>